<dbReference type="RefSeq" id="WP_192111651.1">
    <property type="nucleotide sequence ID" value="NZ_CABUEN010000014.1"/>
</dbReference>
<dbReference type="PROSITE" id="PS50801">
    <property type="entry name" value="STAS"/>
    <property type="match status" value="1"/>
</dbReference>
<proteinExistence type="predicted"/>
<dbReference type="EMBL" id="FLUP01000001">
    <property type="protein sequence ID" value="SBV91198.1"/>
    <property type="molecule type" value="Genomic_DNA"/>
</dbReference>
<name>A0A212IVG0_9BACT</name>
<dbReference type="InterPro" id="IPR002645">
    <property type="entry name" value="STAS_dom"/>
</dbReference>
<dbReference type="PANTHER" id="PTHR33495">
    <property type="entry name" value="ANTI-SIGMA FACTOR ANTAGONIST TM_1081-RELATED-RELATED"/>
    <property type="match status" value="1"/>
</dbReference>
<dbReference type="InterPro" id="IPR036513">
    <property type="entry name" value="STAS_dom_sf"/>
</dbReference>
<dbReference type="SUPFAM" id="SSF52091">
    <property type="entry name" value="SpoIIaa-like"/>
    <property type="match status" value="1"/>
</dbReference>
<organism evidence="2">
    <name type="scientific">uncultured Desulfovibrio sp</name>
    <dbReference type="NCBI Taxonomy" id="167968"/>
    <lineage>
        <taxon>Bacteria</taxon>
        <taxon>Pseudomonadati</taxon>
        <taxon>Thermodesulfobacteriota</taxon>
        <taxon>Desulfovibrionia</taxon>
        <taxon>Desulfovibrionales</taxon>
        <taxon>Desulfovibrionaceae</taxon>
        <taxon>Desulfovibrio</taxon>
        <taxon>environmental samples</taxon>
    </lineage>
</organism>
<accession>A0A212IVG0</accession>
<protein>
    <submittedName>
        <fullName evidence="2">Anti-sigma-factor antagonist</fullName>
    </submittedName>
</protein>
<dbReference type="AlphaFoldDB" id="A0A212IVG0"/>
<dbReference type="GO" id="GO:0043856">
    <property type="term" value="F:anti-sigma factor antagonist activity"/>
    <property type="evidence" value="ECO:0007669"/>
    <property type="project" value="TreeGrafter"/>
</dbReference>
<gene>
    <name evidence="2" type="ORF">KM92DES2_10099</name>
</gene>
<dbReference type="Gene3D" id="3.30.750.24">
    <property type="entry name" value="STAS domain"/>
    <property type="match status" value="1"/>
</dbReference>
<feature type="domain" description="STAS" evidence="1">
    <location>
        <begin position="2"/>
        <end position="112"/>
    </location>
</feature>
<reference evidence="2" key="1">
    <citation type="submission" date="2016-04" db="EMBL/GenBank/DDBJ databases">
        <authorList>
            <person name="Evans L.H."/>
            <person name="Alamgir A."/>
            <person name="Owens N."/>
            <person name="Weber N.D."/>
            <person name="Virtaneva K."/>
            <person name="Barbian K."/>
            <person name="Babar A."/>
            <person name="Rosenke K."/>
        </authorList>
    </citation>
    <scope>NUCLEOTIDE SEQUENCE</scope>
    <source>
        <strain evidence="2">92-2</strain>
    </source>
</reference>
<dbReference type="Pfam" id="PF01740">
    <property type="entry name" value="STAS"/>
    <property type="match status" value="1"/>
</dbReference>
<evidence type="ECO:0000259" key="1">
    <source>
        <dbReference type="PROSITE" id="PS50801"/>
    </source>
</evidence>
<dbReference type="PANTHER" id="PTHR33495:SF2">
    <property type="entry name" value="ANTI-SIGMA FACTOR ANTAGONIST TM_1081-RELATED"/>
    <property type="match status" value="1"/>
</dbReference>
<dbReference type="CDD" id="cd07043">
    <property type="entry name" value="STAS_anti-anti-sigma_factors"/>
    <property type="match status" value="1"/>
</dbReference>
<sequence>MFELKAESHTNVTVLRFSGNLLLPDVAEFSKLLEEHLLAPNIRQVVLDLSHVEKVDTSGLGVLVSASTKGRGRGRRLVLLMPAPHVAELLRKAEIEGFFPTFESEDELKGYIPDTAE</sequence>
<evidence type="ECO:0000313" key="2">
    <source>
        <dbReference type="EMBL" id="SBV91198.1"/>
    </source>
</evidence>